<evidence type="ECO:0000313" key="2">
    <source>
        <dbReference type="WBParaSite" id="nRc.2.0.1.t23060-RA"/>
    </source>
</evidence>
<accession>A0A915JB98</accession>
<keyword evidence="1" id="KW-1185">Reference proteome</keyword>
<reference evidence="2" key="1">
    <citation type="submission" date="2022-11" db="UniProtKB">
        <authorList>
            <consortium name="WormBaseParasite"/>
        </authorList>
    </citation>
    <scope>IDENTIFICATION</scope>
</reference>
<dbReference type="Proteomes" id="UP000887565">
    <property type="component" value="Unplaced"/>
</dbReference>
<organism evidence="1 2">
    <name type="scientific">Romanomermis culicivorax</name>
    <name type="common">Nematode worm</name>
    <dbReference type="NCBI Taxonomy" id="13658"/>
    <lineage>
        <taxon>Eukaryota</taxon>
        <taxon>Metazoa</taxon>
        <taxon>Ecdysozoa</taxon>
        <taxon>Nematoda</taxon>
        <taxon>Enoplea</taxon>
        <taxon>Dorylaimia</taxon>
        <taxon>Mermithida</taxon>
        <taxon>Mermithoidea</taxon>
        <taxon>Mermithidae</taxon>
        <taxon>Romanomermis</taxon>
    </lineage>
</organism>
<evidence type="ECO:0000313" key="1">
    <source>
        <dbReference type="Proteomes" id="UP000887565"/>
    </source>
</evidence>
<dbReference type="AlphaFoldDB" id="A0A915JB98"/>
<dbReference type="WBParaSite" id="nRc.2.0.1.t23060-RA">
    <property type="protein sequence ID" value="nRc.2.0.1.t23060-RA"/>
    <property type="gene ID" value="nRc.2.0.1.g23060"/>
</dbReference>
<protein>
    <submittedName>
        <fullName evidence="2">Uncharacterized protein</fullName>
    </submittedName>
</protein>
<proteinExistence type="predicted"/>
<name>A0A915JB98_ROMCU</name>
<sequence length="51" mass="5886">MVYVLRPNMKHFCIRRLVALFAGRVRPEIPGPIQTLAQMTKAVFFQIGLRT</sequence>